<proteinExistence type="predicted"/>
<dbReference type="EMBL" id="JACXST010000002">
    <property type="protein sequence ID" value="MBD9360911.1"/>
    <property type="molecule type" value="Genomic_DNA"/>
</dbReference>
<organism evidence="1 2">
    <name type="scientific">Methylomonas fluvii</name>
    <dbReference type="NCBI Taxonomy" id="1854564"/>
    <lineage>
        <taxon>Bacteria</taxon>
        <taxon>Pseudomonadati</taxon>
        <taxon>Pseudomonadota</taxon>
        <taxon>Gammaproteobacteria</taxon>
        <taxon>Methylococcales</taxon>
        <taxon>Methylococcaceae</taxon>
        <taxon>Methylomonas</taxon>
    </lineage>
</organism>
<evidence type="ECO:0000313" key="2">
    <source>
        <dbReference type="Proteomes" id="UP000641152"/>
    </source>
</evidence>
<accession>A0ABR9DDQ0</accession>
<protein>
    <submittedName>
        <fullName evidence="1">Uncharacterized protein</fullName>
    </submittedName>
</protein>
<sequence length="305" mass="35080">MLENLETPPRGNDSFIWTDFAELRAILHPDKCFSRGDLSGIEKRCRDLDMAGFKSEERWREIVNFSGNRLAEFNQFYPFSISQDQDTINFEFDGGLPHIAYVGLLIASCMRNIARNRQAEIARAFEETCFEIFLSLMPPGSEVRATWANGGNTAVYTGTLYEKMKAIAKDLRCVPTFKERDFNQRDSGDGGIDLIAWHPMADDRAGMPIAFAQCGCSRDDWRFKHLEASLAKHGSKFPVMHPWANYYFMPIDLRFPDGDWAYRNDLGQAIFVDRLRLLRLAEQNNLFQKLPDMPYVNEALQIQYA</sequence>
<reference evidence="1 2" key="1">
    <citation type="submission" date="2020-09" db="EMBL/GenBank/DDBJ databases">
        <title>Methylomonas albis sp. nov. and Methylomonas fluvii sp. nov.: Two cold-adapted methanotrophs from the River Elbe and an amended description of Methylovulum psychrotolerans strain Eb1.</title>
        <authorList>
            <person name="Bussmann I.K."/>
            <person name="Klings K.-W."/>
            <person name="Warnstedt J."/>
            <person name="Hoppert M."/>
            <person name="Saborowski A."/>
            <person name="Horn F."/>
            <person name="Liebner S."/>
        </authorList>
    </citation>
    <scope>NUCLEOTIDE SEQUENCE [LARGE SCALE GENOMIC DNA]</scope>
    <source>
        <strain evidence="1 2">EbB</strain>
    </source>
</reference>
<gene>
    <name evidence="1" type="ORF">EBB_10280</name>
</gene>
<dbReference type="RefSeq" id="WP_192393791.1">
    <property type="nucleotide sequence ID" value="NZ_CAJHIU010000002.1"/>
</dbReference>
<comment type="caution">
    <text evidence="1">The sequence shown here is derived from an EMBL/GenBank/DDBJ whole genome shotgun (WGS) entry which is preliminary data.</text>
</comment>
<name>A0ABR9DDQ0_9GAMM</name>
<keyword evidence="2" id="KW-1185">Reference proteome</keyword>
<evidence type="ECO:0000313" key="1">
    <source>
        <dbReference type="EMBL" id="MBD9360911.1"/>
    </source>
</evidence>
<dbReference type="Proteomes" id="UP000641152">
    <property type="component" value="Unassembled WGS sequence"/>
</dbReference>